<dbReference type="InterPro" id="IPR018247">
    <property type="entry name" value="EF_Hand_1_Ca_BS"/>
</dbReference>
<feature type="chain" id="PRO_5006063711" description="EF-hand domain-containing protein" evidence="1">
    <location>
        <begin position="17"/>
        <end position="177"/>
    </location>
</feature>
<dbReference type="EMBL" id="CYSE01000003">
    <property type="protein sequence ID" value="CUH78564.1"/>
    <property type="molecule type" value="Genomic_DNA"/>
</dbReference>
<dbReference type="CDD" id="cd00051">
    <property type="entry name" value="EFh"/>
    <property type="match status" value="1"/>
</dbReference>
<dbReference type="OrthoDB" id="5470953at2"/>
<feature type="signal peptide" evidence="1">
    <location>
        <begin position="1"/>
        <end position="16"/>
    </location>
</feature>
<keyword evidence="1" id="KW-0732">Signal</keyword>
<dbReference type="SUPFAM" id="SSF47473">
    <property type="entry name" value="EF-hand"/>
    <property type="match status" value="1"/>
</dbReference>
<dbReference type="AlphaFoldDB" id="A0A0P1GSB5"/>
<dbReference type="PROSITE" id="PS50222">
    <property type="entry name" value="EF_HAND_2"/>
    <property type="match status" value="1"/>
</dbReference>
<dbReference type="STRING" id="441103.TRN7648_02040"/>
<dbReference type="Gene3D" id="1.10.238.10">
    <property type="entry name" value="EF-hand"/>
    <property type="match status" value="1"/>
</dbReference>
<name>A0A0P1GSB5_9RHOB</name>
<gene>
    <name evidence="3" type="ORF">TRN7648_02040</name>
</gene>
<evidence type="ECO:0000256" key="1">
    <source>
        <dbReference type="SAM" id="SignalP"/>
    </source>
</evidence>
<evidence type="ECO:0000259" key="2">
    <source>
        <dbReference type="PROSITE" id="PS50222"/>
    </source>
</evidence>
<protein>
    <recommendedName>
        <fullName evidence="2">EF-hand domain-containing protein</fullName>
    </recommendedName>
</protein>
<reference evidence="3 4" key="1">
    <citation type="submission" date="2015-09" db="EMBL/GenBank/DDBJ databases">
        <authorList>
            <consortium name="Swine Surveillance"/>
        </authorList>
    </citation>
    <scope>NUCLEOTIDE SEQUENCE [LARGE SCALE GENOMIC DNA]</scope>
    <source>
        <strain evidence="3 4">CECT 7648</strain>
    </source>
</reference>
<feature type="domain" description="EF-hand" evidence="2">
    <location>
        <begin position="106"/>
        <end position="141"/>
    </location>
</feature>
<dbReference type="RefSeq" id="WP_058247536.1">
    <property type="nucleotide sequence ID" value="NZ_CYSE01000003.1"/>
</dbReference>
<evidence type="ECO:0000313" key="3">
    <source>
        <dbReference type="EMBL" id="CUH78564.1"/>
    </source>
</evidence>
<sequence length="177" mass="19219">MRALVLALMLPLAAQAEGMPTIPADIAAKFDGKPQLLTEWLTAIMHSTARQVGRFDSTSLDLSRLQTQIDIASVAQRAKGVGDFMAYDLNWDGTVTRQEVIDSYGAADPDLDWTFKPYDLNSDGAVPLAELHAALGREAVDPSHFIEPIVLEMRGWDLDADGQVTAEEIAQIVAAQP</sequence>
<dbReference type="PROSITE" id="PS00018">
    <property type="entry name" value="EF_HAND_1"/>
    <property type="match status" value="1"/>
</dbReference>
<dbReference type="GO" id="GO:0005509">
    <property type="term" value="F:calcium ion binding"/>
    <property type="evidence" value="ECO:0007669"/>
    <property type="project" value="InterPro"/>
</dbReference>
<dbReference type="Proteomes" id="UP000054935">
    <property type="component" value="Unassembled WGS sequence"/>
</dbReference>
<dbReference type="InterPro" id="IPR011992">
    <property type="entry name" value="EF-hand-dom_pair"/>
</dbReference>
<organism evidence="3 4">
    <name type="scientific">Tropicibacter naphthalenivorans</name>
    <dbReference type="NCBI Taxonomy" id="441103"/>
    <lineage>
        <taxon>Bacteria</taxon>
        <taxon>Pseudomonadati</taxon>
        <taxon>Pseudomonadota</taxon>
        <taxon>Alphaproteobacteria</taxon>
        <taxon>Rhodobacterales</taxon>
        <taxon>Roseobacteraceae</taxon>
        <taxon>Tropicibacter</taxon>
    </lineage>
</organism>
<proteinExistence type="predicted"/>
<evidence type="ECO:0000313" key="4">
    <source>
        <dbReference type="Proteomes" id="UP000054935"/>
    </source>
</evidence>
<keyword evidence="4" id="KW-1185">Reference proteome</keyword>
<accession>A0A0P1GSB5</accession>
<dbReference type="InterPro" id="IPR002048">
    <property type="entry name" value="EF_hand_dom"/>
</dbReference>